<feature type="transmembrane region" description="Helical" evidence="8">
    <location>
        <begin position="346"/>
        <end position="370"/>
    </location>
</feature>
<feature type="transmembrane region" description="Helical" evidence="8">
    <location>
        <begin position="185"/>
        <end position="207"/>
    </location>
</feature>
<evidence type="ECO:0000256" key="7">
    <source>
        <dbReference type="ARBA" id="ARBA00023136"/>
    </source>
</evidence>
<keyword evidence="4" id="KW-1003">Cell membrane</keyword>
<dbReference type="OrthoDB" id="9775735at2"/>
<dbReference type="Proteomes" id="UP000240243">
    <property type="component" value="Unassembled WGS sequence"/>
</dbReference>
<keyword evidence="7 8" id="KW-0472">Membrane</keyword>
<keyword evidence="6 8" id="KW-1133">Transmembrane helix</keyword>
<feature type="transmembrane region" description="Helical" evidence="8">
    <location>
        <begin position="143"/>
        <end position="161"/>
    </location>
</feature>
<organism evidence="9 10">
    <name type="scientific">Zobellella endophytica</name>
    <dbReference type="NCBI Taxonomy" id="2116700"/>
    <lineage>
        <taxon>Bacteria</taxon>
        <taxon>Pseudomonadati</taxon>
        <taxon>Pseudomonadota</taxon>
        <taxon>Gammaproteobacteria</taxon>
        <taxon>Aeromonadales</taxon>
        <taxon>Aeromonadaceae</taxon>
        <taxon>Zobellella</taxon>
    </lineage>
</organism>
<evidence type="ECO:0000256" key="4">
    <source>
        <dbReference type="ARBA" id="ARBA00022475"/>
    </source>
</evidence>
<evidence type="ECO:0000256" key="5">
    <source>
        <dbReference type="ARBA" id="ARBA00022692"/>
    </source>
</evidence>
<gene>
    <name evidence="9" type="ORF">C7H85_19035</name>
</gene>
<comment type="similarity">
    <text evidence="2">Belongs to the BCCT transporter (TC 2.A.15) family.</text>
</comment>
<dbReference type="EMBL" id="PXYG01000013">
    <property type="protein sequence ID" value="PSJ40345.1"/>
    <property type="molecule type" value="Genomic_DNA"/>
</dbReference>
<dbReference type="RefSeq" id="WP_106731290.1">
    <property type="nucleotide sequence ID" value="NZ_PXYG01000013.1"/>
</dbReference>
<dbReference type="PANTHER" id="PTHR30047:SF7">
    <property type="entry name" value="HIGH-AFFINITY CHOLINE TRANSPORT PROTEIN"/>
    <property type="match status" value="1"/>
</dbReference>
<feature type="transmembrane region" description="Helical" evidence="8">
    <location>
        <begin position="474"/>
        <end position="496"/>
    </location>
</feature>
<dbReference type="PANTHER" id="PTHR30047">
    <property type="entry name" value="HIGH-AFFINITY CHOLINE TRANSPORT PROTEIN-RELATED"/>
    <property type="match status" value="1"/>
</dbReference>
<dbReference type="PROSITE" id="PS01303">
    <property type="entry name" value="BCCT"/>
    <property type="match status" value="1"/>
</dbReference>
<evidence type="ECO:0000256" key="2">
    <source>
        <dbReference type="ARBA" id="ARBA00005658"/>
    </source>
</evidence>
<dbReference type="InterPro" id="IPR018093">
    <property type="entry name" value="BCCT_CS"/>
</dbReference>
<dbReference type="InterPro" id="IPR000060">
    <property type="entry name" value="BCCT_transptr"/>
</dbReference>
<evidence type="ECO:0000256" key="8">
    <source>
        <dbReference type="SAM" id="Phobius"/>
    </source>
</evidence>
<evidence type="ECO:0000313" key="10">
    <source>
        <dbReference type="Proteomes" id="UP000240243"/>
    </source>
</evidence>
<feature type="transmembrane region" description="Helical" evidence="8">
    <location>
        <begin position="7"/>
        <end position="28"/>
    </location>
</feature>
<accession>A0A2P7QQV0</accession>
<evidence type="ECO:0000256" key="1">
    <source>
        <dbReference type="ARBA" id="ARBA00004651"/>
    </source>
</evidence>
<reference evidence="9 10" key="1">
    <citation type="submission" date="2018-03" db="EMBL/GenBank/DDBJ databases">
        <title>The draft genome of Zobellella sp. 59N8.</title>
        <authorList>
            <person name="Liu L."/>
            <person name="Li L."/>
            <person name="Zhang X."/>
            <person name="Liang L."/>
            <person name="Wang T."/>
        </authorList>
    </citation>
    <scope>NUCLEOTIDE SEQUENCE [LARGE SCALE GENOMIC DNA]</scope>
    <source>
        <strain evidence="9 10">59N8</strain>
    </source>
</reference>
<dbReference type="Pfam" id="PF02028">
    <property type="entry name" value="BCCT"/>
    <property type="match status" value="1"/>
</dbReference>
<protein>
    <submittedName>
        <fullName evidence="9">Choline transporter</fullName>
    </submittedName>
</protein>
<evidence type="ECO:0000313" key="9">
    <source>
        <dbReference type="EMBL" id="PSJ40345.1"/>
    </source>
</evidence>
<dbReference type="NCBIfam" id="TIGR00842">
    <property type="entry name" value="bcct"/>
    <property type="match status" value="1"/>
</dbReference>
<dbReference type="AlphaFoldDB" id="A0A2P7QQV0"/>
<comment type="subcellular location">
    <subcellularLocation>
        <location evidence="1">Cell membrane</location>
        <topology evidence="1">Multi-pass membrane protein</topology>
    </subcellularLocation>
</comment>
<name>A0A2P7QQV0_9GAMM</name>
<keyword evidence="3" id="KW-0813">Transport</keyword>
<keyword evidence="5 8" id="KW-0812">Transmembrane</keyword>
<evidence type="ECO:0000256" key="3">
    <source>
        <dbReference type="ARBA" id="ARBA00022448"/>
    </source>
</evidence>
<dbReference type="GO" id="GO:0005886">
    <property type="term" value="C:plasma membrane"/>
    <property type="evidence" value="ECO:0007669"/>
    <property type="project" value="UniProtKB-SubCell"/>
</dbReference>
<comment type="caution">
    <text evidence="9">The sequence shown here is derived from an EMBL/GenBank/DDBJ whole genome shotgun (WGS) entry which is preliminary data.</text>
</comment>
<feature type="transmembrane region" description="Helical" evidence="8">
    <location>
        <begin position="88"/>
        <end position="109"/>
    </location>
</feature>
<dbReference type="GO" id="GO:0022857">
    <property type="term" value="F:transmembrane transporter activity"/>
    <property type="evidence" value="ECO:0007669"/>
    <property type="project" value="InterPro"/>
</dbReference>
<feature type="transmembrane region" description="Helical" evidence="8">
    <location>
        <begin position="48"/>
        <end position="68"/>
    </location>
</feature>
<feature type="transmembrane region" description="Helical" evidence="8">
    <location>
        <begin position="258"/>
        <end position="281"/>
    </location>
</feature>
<keyword evidence="10" id="KW-1185">Reference proteome</keyword>
<feature type="transmembrane region" description="Helical" evidence="8">
    <location>
        <begin position="448"/>
        <end position="467"/>
    </location>
</feature>
<evidence type="ECO:0000256" key="6">
    <source>
        <dbReference type="ARBA" id="ARBA00022989"/>
    </source>
</evidence>
<sequence length="551" mass="60606">MIRSQNIDFSLFIPAVLLILLASLPLIIAPEAGAVVVNALLGWFTGKFGWLYLLSGIGSFFFMLWLAYSRFGRIKLGAPEDQPEFSNVSWVAMLFSAGIGISIVNWAFVEPLYFMMTPPLGLEPGSTEAVEWAAMYPWHHWGVVPWALYLVPALPIGYVLYVRKGSVLRLSEACRGLLGNKVDGLIGKIIDVVVILSIVGGVGTSLGLSVPLGTQLLGAQFGLEDTFFMQMIVLALWTALFSWSVYKGLKGGIKILSNVNIILAFILLIFVLFAGPTVFLLDLSTNSFGLMLDNFFHINFWTDPIAASNFPQDWTIFYWAWWIAYCPMMGLFVARISRGRTIKNIILNGVLWGSAGCWSFFAIWGGYAIHLEQQEILAVTQILSEQGIPATVLAILQTMPMKELVLPVFILLSFVFLATTVDSSAYILAAICSRTLTGYEEPTRTNRLMWAFLLAVVGVGLLSVGGLKAAQISTVLVALPMIPVLVIMAMSLIRWIRTDYPEQIAPRIFARDPVTGNVVKQIETSCLTPRNKQETASPTAIQQIVAGSDGR</sequence>
<feature type="transmembrane region" description="Helical" evidence="8">
    <location>
        <begin position="316"/>
        <end position="334"/>
    </location>
</feature>
<proteinExistence type="inferred from homology"/>
<feature type="transmembrane region" description="Helical" evidence="8">
    <location>
        <begin position="227"/>
        <end position="246"/>
    </location>
</feature>
<feature type="transmembrane region" description="Helical" evidence="8">
    <location>
        <begin position="408"/>
        <end position="428"/>
    </location>
</feature>